<reference evidence="1" key="1">
    <citation type="submission" date="2013-05" db="EMBL/GenBank/DDBJ databases">
        <authorList>
            <person name="Harkins D.M."/>
            <person name="Durkin A.S."/>
            <person name="Brinkac L.M."/>
            <person name="Haft D.H."/>
            <person name="Selengut J.D."/>
            <person name="Sanka R."/>
            <person name="DePew J."/>
            <person name="Purushe J."/>
            <person name="Hartskeerl R.A."/>
            <person name="Ahmed A."/>
            <person name="van der Linden H."/>
            <person name="Goris M.G.A."/>
            <person name="Vinetz J.M."/>
            <person name="Sutton G.G."/>
            <person name="Nierman W.C."/>
            <person name="Fouts D.E."/>
        </authorList>
    </citation>
    <scope>NUCLEOTIDE SEQUENCE [LARGE SCALE GENOMIC DNA]</scope>
    <source>
        <strain evidence="1">L 60</strain>
    </source>
</reference>
<evidence type="ECO:0000313" key="1">
    <source>
        <dbReference type="EMBL" id="EQA64143.1"/>
    </source>
</evidence>
<organism evidence="1 2">
    <name type="scientific">Leptospira alexanderi serovar Manhao 3 str. L 60</name>
    <dbReference type="NCBI Taxonomy" id="1049759"/>
    <lineage>
        <taxon>Bacteria</taxon>
        <taxon>Pseudomonadati</taxon>
        <taxon>Spirochaetota</taxon>
        <taxon>Spirochaetia</taxon>
        <taxon>Leptospirales</taxon>
        <taxon>Leptospiraceae</taxon>
        <taxon>Leptospira</taxon>
    </lineage>
</organism>
<proteinExistence type="predicted"/>
<sequence length="87" mass="10588">MFDRFQKKSYRELDPRYLKDKNCDFEIKELNPKQSYGNRLRRYLNGRKVEEDRLNVAYNPCGIPFQISLRLNQNGNWKVVNFQFHAD</sequence>
<dbReference type="Proteomes" id="UP000018747">
    <property type="component" value="Unassembled WGS sequence"/>
</dbReference>
<gene>
    <name evidence="1" type="ORF">LEP1GSC062_4452</name>
</gene>
<dbReference type="EMBL" id="AHMT02000012">
    <property type="protein sequence ID" value="EQA64143.1"/>
    <property type="molecule type" value="Genomic_DNA"/>
</dbReference>
<name>V6IFY7_9LEPT</name>
<dbReference type="AlphaFoldDB" id="V6IFY7"/>
<evidence type="ECO:0000313" key="2">
    <source>
        <dbReference type="Proteomes" id="UP000018747"/>
    </source>
</evidence>
<comment type="caution">
    <text evidence="1">The sequence shown here is derived from an EMBL/GenBank/DDBJ whole genome shotgun (WGS) entry which is preliminary data.</text>
</comment>
<protein>
    <submittedName>
        <fullName evidence="1">Uncharacterized protein</fullName>
    </submittedName>
</protein>
<keyword evidence="2" id="KW-1185">Reference proteome</keyword>
<accession>V6IFY7</accession>